<dbReference type="CDD" id="cd01992">
    <property type="entry name" value="TilS_N"/>
    <property type="match status" value="1"/>
</dbReference>
<feature type="binding site" evidence="8">
    <location>
        <begin position="29"/>
        <end position="34"/>
    </location>
    <ligand>
        <name>ATP</name>
        <dbReference type="ChEBI" id="CHEBI:30616"/>
    </ligand>
</feature>
<comment type="domain">
    <text evidence="8">The N-terminal region contains the highly conserved SGGXDS motif, predicted to be a P-loop motif involved in ATP binding.</text>
</comment>
<dbReference type="InterPro" id="IPR014729">
    <property type="entry name" value="Rossmann-like_a/b/a_fold"/>
</dbReference>
<dbReference type="GO" id="GO:0005737">
    <property type="term" value="C:cytoplasm"/>
    <property type="evidence" value="ECO:0007669"/>
    <property type="project" value="UniProtKB-SubCell"/>
</dbReference>
<dbReference type="SMART" id="SM00977">
    <property type="entry name" value="TilS_C"/>
    <property type="match status" value="1"/>
</dbReference>
<dbReference type="Pfam" id="PF11734">
    <property type="entry name" value="TilS_C"/>
    <property type="match status" value="1"/>
</dbReference>
<proteinExistence type="inferred from homology"/>
<dbReference type="GO" id="GO:0005524">
    <property type="term" value="F:ATP binding"/>
    <property type="evidence" value="ECO:0007669"/>
    <property type="project" value="UniProtKB-UniRule"/>
</dbReference>
<organism evidence="10 11">
    <name type="scientific">Coprococcus eutactus</name>
    <dbReference type="NCBI Taxonomy" id="33043"/>
    <lineage>
        <taxon>Bacteria</taxon>
        <taxon>Bacillati</taxon>
        <taxon>Bacillota</taxon>
        <taxon>Clostridia</taxon>
        <taxon>Lachnospirales</taxon>
        <taxon>Lachnospiraceae</taxon>
        <taxon>Coprococcus</taxon>
    </lineage>
</organism>
<evidence type="ECO:0000256" key="8">
    <source>
        <dbReference type="HAMAP-Rule" id="MF_01161"/>
    </source>
</evidence>
<gene>
    <name evidence="8 10" type="primary">tilS</name>
    <name evidence="10" type="ORF">COEU31_06640</name>
</gene>
<dbReference type="PANTHER" id="PTHR43033:SF1">
    <property type="entry name" value="TRNA(ILE)-LYSIDINE SYNTHASE-RELATED"/>
    <property type="match status" value="1"/>
</dbReference>
<protein>
    <recommendedName>
        <fullName evidence="8">tRNA(Ile)-lysidine synthase</fullName>
        <ecNumber evidence="8">6.3.4.19</ecNumber>
    </recommendedName>
    <alternativeName>
        <fullName evidence="8">tRNA(Ile)-2-lysyl-cytidine synthase</fullName>
    </alternativeName>
    <alternativeName>
        <fullName evidence="8">tRNA(Ile)-lysidine synthetase</fullName>
    </alternativeName>
</protein>
<dbReference type="GO" id="GO:0006400">
    <property type="term" value="P:tRNA modification"/>
    <property type="evidence" value="ECO:0007669"/>
    <property type="project" value="UniProtKB-UniRule"/>
</dbReference>
<dbReference type="NCBIfam" id="TIGR02432">
    <property type="entry name" value="lysidine_TilS_N"/>
    <property type="match status" value="1"/>
</dbReference>
<comment type="function">
    <text evidence="8">Ligates lysine onto the cytidine present at position 34 of the AUA codon-specific tRNA(Ile) that contains the anticodon CAU, in an ATP-dependent manner. Cytidine is converted to lysidine, thus changing the amino acid specificity of the tRNA from methionine to isoleucine.</text>
</comment>
<keyword evidence="4 8" id="KW-0819">tRNA processing</keyword>
<evidence type="ECO:0000256" key="7">
    <source>
        <dbReference type="ARBA" id="ARBA00048539"/>
    </source>
</evidence>
<keyword evidence="2 8" id="KW-0963">Cytoplasm</keyword>
<feature type="domain" description="Lysidine-tRNA(Ile) synthetase C-terminal" evidence="9">
    <location>
        <begin position="406"/>
        <end position="478"/>
    </location>
</feature>
<comment type="similarity">
    <text evidence="8">Belongs to the tRNA(Ile)-lysidine synthase family.</text>
</comment>
<dbReference type="Pfam" id="PF01171">
    <property type="entry name" value="ATP_bind_3"/>
    <property type="match status" value="1"/>
</dbReference>
<dbReference type="EMBL" id="BLYL01000002">
    <property type="protein sequence ID" value="GFO93618.1"/>
    <property type="molecule type" value="Genomic_DNA"/>
</dbReference>
<dbReference type="PANTHER" id="PTHR43033">
    <property type="entry name" value="TRNA(ILE)-LYSIDINE SYNTHASE-RELATED"/>
    <property type="match status" value="1"/>
</dbReference>
<reference evidence="10" key="1">
    <citation type="submission" date="2020-06" db="EMBL/GenBank/DDBJ databases">
        <title>Characterization of fructooligosaccharide metabolism and fructooligosaccharide-degrading enzymes in human commensal butyrate producers.</title>
        <authorList>
            <person name="Tanno H."/>
            <person name="Fujii T."/>
            <person name="Hirano K."/>
            <person name="Maeno S."/>
            <person name="Tonozuka T."/>
            <person name="Sakamoto M."/>
            <person name="Ohkuma M."/>
            <person name="Tochio T."/>
            <person name="Endo A."/>
        </authorList>
    </citation>
    <scope>NUCLEOTIDE SEQUENCE</scope>
    <source>
        <strain evidence="10">JCM 31265</strain>
    </source>
</reference>
<evidence type="ECO:0000313" key="11">
    <source>
        <dbReference type="Proteomes" id="UP000660047"/>
    </source>
</evidence>
<dbReference type="InterPro" id="IPR012094">
    <property type="entry name" value="tRNA_Ile_lys_synt"/>
</dbReference>
<dbReference type="HAMAP" id="MF_01161">
    <property type="entry name" value="tRNA_Ile_lys_synt"/>
    <property type="match status" value="1"/>
</dbReference>
<evidence type="ECO:0000259" key="9">
    <source>
        <dbReference type="SMART" id="SM00977"/>
    </source>
</evidence>
<dbReference type="InterPro" id="IPR012796">
    <property type="entry name" value="Lysidine-tRNA-synth_C"/>
</dbReference>
<name>A0AAI9NXH5_9FIRM</name>
<dbReference type="Proteomes" id="UP000660047">
    <property type="component" value="Unassembled WGS sequence"/>
</dbReference>
<evidence type="ECO:0000256" key="6">
    <source>
        <dbReference type="ARBA" id="ARBA00022840"/>
    </source>
</evidence>
<dbReference type="InterPro" id="IPR012795">
    <property type="entry name" value="tRNA_Ile_lys_synt_N"/>
</dbReference>
<keyword evidence="5 8" id="KW-0547">Nucleotide-binding</keyword>
<dbReference type="Gene3D" id="3.40.50.620">
    <property type="entry name" value="HUPs"/>
    <property type="match status" value="1"/>
</dbReference>
<sequence length="486" mass="54281">MDVFEKDVLEYIRKYHMFDGISHCVCGVSGGADSVSLLTVLARHRAELGIDIHVVHINHMIRGEAADGDQSYVETLCGEYGVTCDSYRIDVRKLAEQAGQTVEEAGRHARYDAFDRMRARYADEGCVIAVAHNRNDVAETVLFNMARGTGMGGIKGIAPVRDHIVRPLLGSDRSHIEEYLDRKGIRYCTDATNNEDDYTRNKIRHRILPLMNEINGQATEHICQMAMMAADYERLAAGLVDDFLTGQGIDVRSEGCGWTGDSTDRRYELDMAALKEQDRLVQELVIRKLIGMVCGGLKDIGMSHVSEVTKLYSADTGAGINLPAGARVWLEYGRLVFAGGENRAGDQSCQDGGLPGCVDIDITCDGEYELCEGRLTVRIYDRPEALDLAKKECTKFLDYGKIKQCLQLRTFENGDYIVVNSAGSRKKLNRLYTDCKIPVDKRRNIPLVTSGQEVVWAVGLRIGENYKVTEDTQKIIELNFNRRKQS</sequence>
<evidence type="ECO:0000256" key="2">
    <source>
        <dbReference type="ARBA" id="ARBA00022490"/>
    </source>
</evidence>
<evidence type="ECO:0000256" key="1">
    <source>
        <dbReference type="ARBA" id="ARBA00004496"/>
    </source>
</evidence>
<comment type="catalytic activity">
    <reaction evidence="7 8">
        <text>cytidine(34) in tRNA(Ile2) + L-lysine + ATP = lysidine(34) in tRNA(Ile2) + AMP + diphosphate + H(+)</text>
        <dbReference type="Rhea" id="RHEA:43744"/>
        <dbReference type="Rhea" id="RHEA-COMP:10625"/>
        <dbReference type="Rhea" id="RHEA-COMP:10670"/>
        <dbReference type="ChEBI" id="CHEBI:15378"/>
        <dbReference type="ChEBI" id="CHEBI:30616"/>
        <dbReference type="ChEBI" id="CHEBI:32551"/>
        <dbReference type="ChEBI" id="CHEBI:33019"/>
        <dbReference type="ChEBI" id="CHEBI:82748"/>
        <dbReference type="ChEBI" id="CHEBI:83665"/>
        <dbReference type="ChEBI" id="CHEBI:456215"/>
        <dbReference type="EC" id="6.3.4.19"/>
    </reaction>
</comment>
<dbReference type="SUPFAM" id="SSF52402">
    <property type="entry name" value="Adenine nucleotide alpha hydrolases-like"/>
    <property type="match status" value="1"/>
</dbReference>
<comment type="subcellular location">
    <subcellularLocation>
        <location evidence="1 8">Cytoplasm</location>
    </subcellularLocation>
</comment>
<accession>A0AAI9NXH5</accession>
<evidence type="ECO:0000256" key="4">
    <source>
        <dbReference type="ARBA" id="ARBA00022694"/>
    </source>
</evidence>
<keyword evidence="6 8" id="KW-0067">ATP-binding</keyword>
<dbReference type="EC" id="6.3.4.19" evidence="8"/>
<dbReference type="NCBIfam" id="TIGR02433">
    <property type="entry name" value="lysidine_TilS_C"/>
    <property type="match status" value="1"/>
</dbReference>
<dbReference type="SUPFAM" id="SSF56037">
    <property type="entry name" value="PheT/TilS domain"/>
    <property type="match status" value="1"/>
</dbReference>
<evidence type="ECO:0000256" key="3">
    <source>
        <dbReference type="ARBA" id="ARBA00022598"/>
    </source>
</evidence>
<dbReference type="AlphaFoldDB" id="A0AAI9NXH5"/>
<dbReference type="InterPro" id="IPR011063">
    <property type="entry name" value="TilS/TtcA_N"/>
</dbReference>
<dbReference type="RefSeq" id="WP_022217000.1">
    <property type="nucleotide sequence ID" value="NZ_BLYL01000002.1"/>
</dbReference>
<keyword evidence="3 8" id="KW-0436">Ligase</keyword>
<evidence type="ECO:0000313" key="10">
    <source>
        <dbReference type="EMBL" id="GFO93618.1"/>
    </source>
</evidence>
<comment type="caution">
    <text evidence="10">The sequence shown here is derived from an EMBL/GenBank/DDBJ whole genome shotgun (WGS) entry which is preliminary data.</text>
</comment>
<evidence type="ECO:0000256" key="5">
    <source>
        <dbReference type="ARBA" id="ARBA00022741"/>
    </source>
</evidence>
<dbReference type="GO" id="GO:0032267">
    <property type="term" value="F:tRNA(Ile)-lysidine synthase activity"/>
    <property type="evidence" value="ECO:0007669"/>
    <property type="project" value="UniProtKB-EC"/>
</dbReference>